<gene>
    <name evidence="3" type="ORF">CTI12_AA127670</name>
</gene>
<proteinExistence type="predicted"/>
<feature type="compositionally biased region" description="Polar residues" evidence="1">
    <location>
        <begin position="461"/>
        <end position="481"/>
    </location>
</feature>
<dbReference type="PANTHER" id="PTHR13318">
    <property type="entry name" value="PARTNER OF PAIRED, ISOFORM B-RELATED"/>
    <property type="match status" value="1"/>
</dbReference>
<dbReference type="PANTHER" id="PTHR13318:SF92">
    <property type="entry name" value="F-BOX_LRR-REPEAT PROTEIN 8-RELATED"/>
    <property type="match status" value="1"/>
</dbReference>
<dbReference type="InterPro" id="IPR057207">
    <property type="entry name" value="FBXL15_LRR"/>
</dbReference>
<dbReference type="Gene3D" id="1.20.1280.50">
    <property type="match status" value="1"/>
</dbReference>
<dbReference type="Gene3D" id="3.80.10.10">
    <property type="entry name" value="Ribonuclease Inhibitor"/>
    <property type="match status" value="1"/>
</dbReference>
<comment type="caution">
    <text evidence="3">The sequence shown here is derived from an EMBL/GenBank/DDBJ whole genome shotgun (WGS) entry which is preliminary data.</text>
</comment>
<dbReference type="EMBL" id="PKPP01000881">
    <property type="protein sequence ID" value="PWA87737.1"/>
    <property type="molecule type" value="Genomic_DNA"/>
</dbReference>
<feature type="region of interest" description="Disordered" evidence="1">
    <location>
        <begin position="435"/>
        <end position="481"/>
    </location>
</feature>
<accession>A0A2U1PPV5</accession>
<name>A0A2U1PPV5_ARTAN</name>
<protein>
    <submittedName>
        <fullName evidence="3">F-box domain, cyclin-like protein</fullName>
    </submittedName>
</protein>
<dbReference type="STRING" id="35608.A0A2U1PPV5"/>
<dbReference type="Proteomes" id="UP000245207">
    <property type="component" value="Unassembled WGS sequence"/>
</dbReference>
<keyword evidence="4" id="KW-1185">Reference proteome</keyword>
<feature type="domain" description="F-box/LRR-repeat protein 15-like leucin rich repeat" evidence="2">
    <location>
        <begin position="233"/>
        <end position="346"/>
    </location>
</feature>
<dbReference type="AlphaFoldDB" id="A0A2U1PPV5"/>
<dbReference type="FunFam" id="1.20.1280.50:FF:000023">
    <property type="entry name" value="F-box/LRR-repeat protein 4"/>
    <property type="match status" value="1"/>
</dbReference>
<dbReference type="SUPFAM" id="SSF81383">
    <property type="entry name" value="F-box domain"/>
    <property type="match status" value="1"/>
</dbReference>
<feature type="region of interest" description="Disordered" evidence="1">
    <location>
        <begin position="402"/>
        <end position="423"/>
    </location>
</feature>
<dbReference type="InterPro" id="IPR006553">
    <property type="entry name" value="Leu-rich_rpt_Cys-con_subtyp"/>
</dbReference>
<feature type="compositionally biased region" description="Polar residues" evidence="1">
    <location>
        <begin position="407"/>
        <end position="422"/>
    </location>
</feature>
<dbReference type="InterPro" id="IPR036047">
    <property type="entry name" value="F-box-like_dom_sf"/>
</dbReference>
<organism evidence="3 4">
    <name type="scientific">Artemisia annua</name>
    <name type="common">Sweet wormwood</name>
    <dbReference type="NCBI Taxonomy" id="35608"/>
    <lineage>
        <taxon>Eukaryota</taxon>
        <taxon>Viridiplantae</taxon>
        <taxon>Streptophyta</taxon>
        <taxon>Embryophyta</taxon>
        <taxon>Tracheophyta</taxon>
        <taxon>Spermatophyta</taxon>
        <taxon>Magnoliopsida</taxon>
        <taxon>eudicotyledons</taxon>
        <taxon>Gunneridae</taxon>
        <taxon>Pentapetalae</taxon>
        <taxon>asterids</taxon>
        <taxon>campanulids</taxon>
        <taxon>Asterales</taxon>
        <taxon>Asteraceae</taxon>
        <taxon>Asteroideae</taxon>
        <taxon>Anthemideae</taxon>
        <taxon>Artemisiinae</taxon>
        <taxon>Artemisia</taxon>
    </lineage>
</organism>
<dbReference type="GO" id="GO:0031146">
    <property type="term" value="P:SCF-dependent proteasomal ubiquitin-dependent protein catabolic process"/>
    <property type="evidence" value="ECO:0007669"/>
    <property type="project" value="TreeGrafter"/>
</dbReference>
<evidence type="ECO:0000313" key="3">
    <source>
        <dbReference type="EMBL" id="PWA87737.1"/>
    </source>
</evidence>
<dbReference type="InterPro" id="IPR032675">
    <property type="entry name" value="LRR_dom_sf"/>
</dbReference>
<reference evidence="3 4" key="1">
    <citation type="journal article" date="2018" name="Mol. Plant">
        <title>The genome of Artemisia annua provides insight into the evolution of Asteraceae family and artemisinin biosynthesis.</title>
        <authorList>
            <person name="Shen Q."/>
            <person name="Zhang L."/>
            <person name="Liao Z."/>
            <person name="Wang S."/>
            <person name="Yan T."/>
            <person name="Shi P."/>
            <person name="Liu M."/>
            <person name="Fu X."/>
            <person name="Pan Q."/>
            <person name="Wang Y."/>
            <person name="Lv Z."/>
            <person name="Lu X."/>
            <person name="Zhang F."/>
            <person name="Jiang W."/>
            <person name="Ma Y."/>
            <person name="Chen M."/>
            <person name="Hao X."/>
            <person name="Li L."/>
            <person name="Tang Y."/>
            <person name="Lv G."/>
            <person name="Zhou Y."/>
            <person name="Sun X."/>
            <person name="Brodelius P.E."/>
            <person name="Rose J.K.C."/>
            <person name="Tang K."/>
        </authorList>
    </citation>
    <scope>NUCLEOTIDE SEQUENCE [LARGE SCALE GENOMIC DNA]</scope>
    <source>
        <strain evidence="4">cv. Huhao1</strain>
        <tissue evidence="3">Leaf</tissue>
    </source>
</reference>
<dbReference type="CDD" id="cd22159">
    <property type="entry name" value="F-box_AtTIR1-like"/>
    <property type="match status" value="1"/>
</dbReference>
<dbReference type="OrthoDB" id="423607at2759"/>
<dbReference type="GO" id="GO:0019005">
    <property type="term" value="C:SCF ubiquitin ligase complex"/>
    <property type="evidence" value="ECO:0007669"/>
    <property type="project" value="TreeGrafter"/>
</dbReference>
<evidence type="ECO:0000259" key="2">
    <source>
        <dbReference type="Pfam" id="PF25372"/>
    </source>
</evidence>
<dbReference type="SMART" id="SM00367">
    <property type="entry name" value="LRR_CC"/>
    <property type="match status" value="6"/>
</dbReference>
<dbReference type="SUPFAM" id="SSF52047">
    <property type="entry name" value="RNI-like"/>
    <property type="match status" value="1"/>
</dbReference>
<sequence length="481" mass="53043">MDYTNSLPDECLALIFNFLIFTKDRKNSSLVSHRWLRIEAQTRTRLSLKARSELRPFIPSIFNRFNSLTQLVLRPFTFVDSINDNDMILITSMCPNLTCLKLDACRQLTDSGMVVFSKNCKKLKEFSCRDCMFSDLGIFALLDNSSQLEVLDVYKLCNYPTEVKATPNFRAAESLKVIKLWYVDNERLFEPLIIASKNLTSLNLIGGNGSWDRSLEMIPNDSCLVDVCLEDVNVSDVGLISVAQNCRALKKLWVGWGEIGDEGLIAVGKHCVNLQELTLYGVDASYVSLQVIATNCQNLVTLYLSRSDTITDVEMLCIAEKCIALKILIIEKCHEVSDRGIEAFALGCPNLAEISVIKCDKQEGVINLNAGRAKAVNAITSDSGVQEHVEEVPLVANDVAVTGPERVSTTSTSSRNGDPSSNFKERAKAVNAITSDSGVQEHVEEVPLVATDVAVTGPERVSTTSTSSRNGDPSSNFKERS</sequence>
<evidence type="ECO:0000256" key="1">
    <source>
        <dbReference type="SAM" id="MobiDB-lite"/>
    </source>
</evidence>
<dbReference type="Pfam" id="PF25372">
    <property type="entry name" value="DUF7885"/>
    <property type="match status" value="1"/>
</dbReference>
<evidence type="ECO:0000313" key="4">
    <source>
        <dbReference type="Proteomes" id="UP000245207"/>
    </source>
</evidence>